<dbReference type="AlphaFoldDB" id="A0AAD7HQ08"/>
<dbReference type="EMBL" id="JARKIB010000199">
    <property type="protein sequence ID" value="KAJ7724792.1"/>
    <property type="molecule type" value="Genomic_DNA"/>
</dbReference>
<protein>
    <submittedName>
        <fullName evidence="2">Uncharacterized protein</fullName>
    </submittedName>
</protein>
<evidence type="ECO:0000256" key="1">
    <source>
        <dbReference type="SAM" id="MobiDB-lite"/>
    </source>
</evidence>
<proteinExistence type="predicted"/>
<feature type="region of interest" description="Disordered" evidence="1">
    <location>
        <begin position="59"/>
        <end position="83"/>
    </location>
</feature>
<feature type="region of interest" description="Disordered" evidence="1">
    <location>
        <begin position="1"/>
        <end position="42"/>
    </location>
</feature>
<dbReference type="Proteomes" id="UP001215598">
    <property type="component" value="Unassembled WGS sequence"/>
</dbReference>
<sequence length="111" mass="11893">MIRQARLRLNGADHEAEDDMPDLILVPSDDESDSGSDNGDIDSAAFVPARLLRRDLSTSGAVNNNVGGTPDSSTHGGYHNNVLDFSGGNHTDIRDGPANTSTMFVVMRHSR</sequence>
<evidence type="ECO:0000313" key="3">
    <source>
        <dbReference type="Proteomes" id="UP001215598"/>
    </source>
</evidence>
<gene>
    <name evidence="2" type="ORF">B0H16DRAFT_1736537</name>
</gene>
<feature type="compositionally biased region" description="Polar residues" evidence="1">
    <location>
        <begin position="59"/>
        <end position="75"/>
    </location>
</feature>
<accession>A0AAD7HQ08</accession>
<name>A0AAD7HQ08_9AGAR</name>
<evidence type="ECO:0000313" key="2">
    <source>
        <dbReference type="EMBL" id="KAJ7724792.1"/>
    </source>
</evidence>
<reference evidence="2" key="1">
    <citation type="submission" date="2023-03" db="EMBL/GenBank/DDBJ databases">
        <title>Massive genome expansion in bonnet fungi (Mycena s.s.) driven by repeated elements and novel gene families across ecological guilds.</title>
        <authorList>
            <consortium name="Lawrence Berkeley National Laboratory"/>
            <person name="Harder C.B."/>
            <person name="Miyauchi S."/>
            <person name="Viragh M."/>
            <person name="Kuo A."/>
            <person name="Thoen E."/>
            <person name="Andreopoulos B."/>
            <person name="Lu D."/>
            <person name="Skrede I."/>
            <person name="Drula E."/>
            <person name="Henrissat B."/>
            <person name="Morin E."/>
            <person name="Kohler A."/>
            <person name="Barry K."/>
            <person name="LaButti K."/>
            <person name="Morin E."/>
            <person name="Salamov A."/>
            <person name="Lipzen A."/>
            <person name="Mereny Z."/>
            <person name="Hegedus B."/>
            <person name="Baldrian P."/>
            <person name="Stursova M."/>
            <person name="Weitz H."/>
            <person name="Taylor A."/>
            <person name="Grigoriev I.V."/>
            <person name="Nagy L.G."/>
            <person name="Martin F."/>
            <person name="Kauserud H."/>
        </authorList>
    </citation>
    <scope>NUCLEOTIDE SEQUENCE</scope>
    <source>
        <strain evidence="2">CBHHK182m</strain>
    </source>
</reference>
<keyword evidence="3" id="KW-1185">Reference proteome</keyword>
<organism evidence="2 3">
    <name type="scientific">Mycena metata</name>
    <dbReference type="NCBI Taxonomy" id="1033252"/>
    <lineage>
        <taxon>Eukaryota</taxon>
        <taxon>Fungi</taxon>
        <taxon>Dikarya</taxon>
        <taxon>Basidiomycota</taxon>
        <taxon>Agaricomycotina</taxon>
        <taxon>Agaricomycetes</taxon>
        <taxon>Agaricomycetidae</taxon>
        <taxon>Agaricales</taxon>
        <taxon>Marasmiineae</taxon>
        <taxon>Mycenaceae</taxon>
        <taxon>Mycena</taxon>
    </lineage>
</organism>
<comment type="caution">
    <text evidence="2">The sequence shown here is derived from an EMBL/GenBank/DDBJ whole genome shotgun (WGS) entry which is preliminary data.</text>
</comment>